<proteinExistence type="inferred from homology"/>
<dbReference type="Gene3D" id="3.30.559.10">
    <property type="entry name" value="Chloramphenicol acetyltransferase-like domain"/>
    <property type="match status" value="1"/>
</dbReference>
<dbReference type="FunFam" id="3.30.559.10:FF:000002">
    <property type="entry name" value="carnitine O-palmitoyltransferase 1, liver isoform"/>
    <property type="match status" value="1"/>
</dbReference>
<dbReference type="PROSITE" id="PS00440">
    <property type="entry name" value="ACYLTRANSF_C_2"/>
    <property type="match status" value="1"/>
</dbReference>
<evidence type="ECO:0000313" key="15">
    <source>
        <dbReference type="Proteomes" id="UP000051952"/>
    </source>
</evidence>
<dbReference type="InterPro" id="IPR023213">
    <property type="entry name" value="CAT-like_dom_sf"/>
</dbReference>
<dbReference type="Pfam" id="PF00755">
    <property type="entry name" value="Carn_acyltransf"/>
    <property type="match status" value="1"/>
</dbReference>
<accession>A0A0S4JRL8</accession>
<dbReference type="GO" id="GO:0016020">
    <property type="term" value="C:membrane"/>
    <property type="evidence" value="ECO:0007669"/>
    <property type="project" value="UniProtKB-SubCell"/>
</dbReference>
<dbReference type="GO" id="GO:0004095">
    <property type="term" value="F:carnitine O-palmitoyltransferase activity"/>
    <property type="evidence" value="ECO:0007669"/>
    <property type="project" value="TreeGrafter"/>
</dbReference>
<dbReference type="InterPro" id="IPR039551">
    <property type="entry name" value="Cho/carn_acyl_trans"/>
</dbReference>
<dbReference type="InterPro" id="IPR042231">
    <property type="entry name" value="Cho/carn_acyl_trans_2"/>
</dbReference>
<feature type="transmembrane region" description="Helical" evidence="12">
    <location>
        <begin position="122"/>
        <end position="145"/>
    </location>
</feature>
<evidence type="ECO:0000256" key="6">
    <source>
        <dbReference type="ARBA" id="ARBA00022989"/>
    </source>
</evidence>
<dbReference type="OrthoDB" id="240216at2759"/>
<evidence type="ECO:0000256" key="4">
    <source>
        <dbReference type="ARBA" id="ARBA00022692"/>
    </source>
</evidence>
<keyword evidence="9 11" id="KW-0012">Acyltransferase</keyword>
<dbReference type="AlphaFoldDB" id="A0A0S4JRL8"/>
<dbReference type="InterPro" id="IPR000542">
    <property type="entry name" value="Carn_acyl_trans"/>
</dbReference>
<evidence type="ECO:0000256" key="8">
    <source>
        <dbReference type="ARBA" id="ARBA00023136"/>
    </source>
</evidence>
<dbReference type="Gene3D" id="3.30.559.70">
    <property type="entry name" value="Choline/Carnitine o-acyltransferase, domain 2"/>
    <property type="match status" value="1"/>
</dbReference>
<keyword evidence="5" id="KW-0276">Fatty acid metabolism</keyword>
<protein>
    <submittedName>
        <fullName evidence="14">Choline carnitine O-acyltransferase, putative</fullName>
    </submittedName>
</protein>
<dbReference type="PANTHER" id="PTHR22589:SF31">
    <property type="entry name" value="CARNITINE O-PALMITOYLTRANSFERASE"/>
    <property type="match status" value="1"/>
</dbReference>
<comment type="subcellular location">
    <subcellularLocation>
        <location evidence="1">Membrane</location>
        <topology evidence="1">Multi-pass membrane protein</topology>
    </subcellularLocation>
</comment>
<keyword evidence="8 12" id="KW-0472">Membrane</keyword>
<name>A0A0S4JRL8_BODSA</name>
<evidence type="ECO:0000259" key="13">
    <source>
        <dbReference type="Pfam" id="PF00755"/>
    </source>
</evidence>
<evidence type="ECO:0000256" key="1">
    <source>
        <dbReference type="ARBA" id="ARBA00004141"/>
    </source>
</evidence>
<comment type="similarity">
    <text evidence="2 11">Belongs to the carnitine/choline acetyltransferase family.</text>
</comment>
<dbReference type="GO" id="GO:0009437">
    <property type="term" value="P:carnitine metabolic process"/>
    <property type="evidence" value="ECO:0007669"/>
    <property type="project" value="TreeGrafter"/>
</dbReference>
<dbReference type="VEuPathDB" id="TriTrypDB:BSAL_02925"/>
<dbReference type="EMBL" id="CYKH01002103">
    <property type="protein sequence ID" value="CUG92990.1"/>
    <property type="molecule type" value="Genomic_DNA"/>
</dbReference>
<evidence type="ECO:0000256" key="5">
    <source>
        <dbReference type="ARBA" id="ARBA00022832"/>
    </source>
</evidence>
<keyword evidence="3 11" id="KW-0808">Transferase</keyword>
<evidence type="ECO:0000256" key="12">
    <source>
        <dbReference type="SAM" id="Phobius"/>
    </source>
</evidence>
<keyword evidence="7" id="KW-0443">Lipid metabolism</keyword>
<dbReference type="SUPFAM" id="SSF52777">
    <property type="entry name" value="CoA-dependent acyltransferases"/>
    <property type="match status" value="2"/>
</dbReference>
<dbReference type="GO" id="GO:0005739">
    <property type="term" value="C:mitochondrion"/>
    <property type="evidence" value="ECO:0007669"/>
    <property type="project" value="TreeGrafter"/>
</dbReference>
<evidence type="ECO:0000256" key="3">
    <source>
        <dbReference type="ARBA" id="ARBA00022679"/>
    </source>
</evidence>
<feature type="domain" description="Choline/carnitine acyltransferase" evidence="13">
    <location>
        <begin position="194"/>
        <end position="783"/>
    </location>
</feature>
<evidence type="ECO:0000256" key="7">
    <source>
        <dbReference type="ARBA" id="ARBA00023098"/>
    </source>
</evidence>
<gene>
    <name evidence="14" type="ORF">BSAL_02925</name>
</gene>
<evidence type="ECO:0000256" key="2">
    <source>
        <dbReference type="ARBA" id="ARBA00005232"/>
    </source>
</evidence>
<organism evidence="14 15">
    <name type="scientific">Bodo saltans</name>
    <name type="common">Flagellated protozoan</name>
    <dbReference type="NCBI Taxonomy" id="75058"/>
    <lineage>
        <taxon>Eukaryota</taxon>
        <taxon>Discoba</taxon>
        <taxon>Euglenozoa</taxon>
        <taxon>Kinetoplastea</taxon>
        <taxon>Metakinetoplastina</taxon>
        <taxon>Eubodonida</taxon>
        <taxon>Bodonidae</taxon>
        <taxon>Bodo</taxon>
    </lineage>
</organism>
<evidence type="ECO:0000256" key="11">
    <source>
        <dbReference type="RuleBase" id="RU003801"/>
    </source>
</evidence>
<feature type="transmembrane region" description="Helical" evidence="12">
    <location>
        <begin position="64"/>
        <end position="86"/>
    </location>
</feature>
<keyword evidence="15" id="KW-1185">Reference proteome</keyword>
<dbReference type="OMA" id="KMDGTPT"/>
<evidence type="ECO:0000313" key="14">
    <source>
        <dbReference type="EMBL" id="CUG92990.1"/>
    </source>
</evidence>
<dbReference type="GO" id="GO:0006631">
    <property type="term" value="P:fatty acid metabolic process"/>
    <property type="evidence" value="ECO:0007669"/>
    <property type="project" value="UniProtKB-KW"/>
</dbReference>
<keyword evidence="4 12" id="KW-0812">Transmembrane</keyword>
<evidence type="ECO:0000256" key="10">
    <source>
        <dbReference type="PIRSR" id="PIRSR600542-1"/>
    </source>
</evidence>
<sequence length="805" mass="92030">MAEARMAVEPTPALQRVGFEVDTSKRITQLSVTDAGVVLYIPHPYFLWRSAKRSFWRTWHKVQVAYMPVPISVVAALSAVVALWVARSPGDSWQRSGRLADALWKIDSLLPWASKIPTQYRVAYLAAYCTGTISFVVTAAQRFLLRRLLSYHGWIYERATKSVTTKCWGFVLKNIYFRRIRCMLDAYASALPTLPLPSIETTVATYMTTIEPLLEGNPEELQRIRGLANDFLTNEGPRLQRKLRLKWLISDNYISDWWLNYVYLQSRSSLCINSNWYGVLYAEYFPTTVQSARAASAIYNLLKLRKQLDTGTFEPQILGGFVPLCMAQYDYVFSVTRIPGREQDILKKYDTRDSKHLAVIHKGKFYRMNVYNPVTNKILTPLQMQLAIDGIINAIDDTPNSIESLIPALTAAERSNWADIRETHFLHHEYNRVGLDIFESAVFVLCLDDFIPENLSTEGVNYLCGNGSNRWSDKSFNLVVTKNAKMGIHAEHSWGDAPTLAHILEWVSTSDEVKELYDSNGNIRHFDEDRQNKEKGTFRIFPAERIRFTVDETLKARLQPIHDKYVVDIADLDLRVARFNKYGKEVCKAAKCSPDGWLQMAMQLAYFRRQGHFDQTYESSMTRLFKGGRTETIRTVSNLSCEFVRSMSDPKFSRSDRLEKLRKACEQHQKYSHDAMTGYGVDRHLFGLVVVSYGTKDPSPFLRSVFERKWKLSTSQVLTKQVPSSFHPKDTDPFHTPNGGFGPVADDGYGVSYCIFGETMFYFNVSSKKSCPTTNSSEFLEQIFLALEDLGNLVDKKETTTAPKK</sequence>
<reference evidence="15" key="1">
    <citation type="submission" date="2015-09" db="EMBL/GenBank/DDBJ databases">
        <authorList>
            <consortium name="Pathogen Informatics"/>
        </authorList>
    </citation>
    <scope>NUCLEOTIDE SEQUENCE [LARGE SCALE GENOMIC DNA]</scope>
    <source>
        <strain evidence="15">Lake Konstanz</strain>
    </source>
</reference>
<evidence type="ECO:0000256" key="9">
    <source>
        <dbReference type="ARBA" id="ARBA00023315"/>
    </source>
</evidence>
<dbReference type="PANTHER" id="PTHR22589">
    <property type="entry name" value="CARNITINE O-ACYLTRANSFERASE"/>
    <property type="match status" value="1"/>
</dbReference>
<feature type="active site" description="Proton acceptor" evidence="10">
    <location>
        <position position="492"/>
    </location>
</feature>
<keyword evidence="6 12" id="KW-1133">Transmembrane helix</keyword>
<dbReference type="Proteomes" id="UP000051952">
    <property type="component" value="Unassembled WGS sequence"/>
</dbReference>